<protein>
    <submittedName>
        <fullName evidence="1">Uncharacterized protein</fullName>
    </submittedName>
</protein>
<reference evidence="1" key="1">
    <citation type="submission" date="2021-01" db="EMBL/GenBank/DDBJ databases">
        <authorList>
            <consortium name="Genoscope - CEA"/>
            <person name="William W."/>
        </authorList>
    </citation>
    <scope>NUCLEOTIDE SEQUENCE</scope>
</reference>
<evidence type="ECO:0000313" key="1">
    <source>
        <dbReference type="EMBL" id="CAD8150067.1"/>
    </source>
</evidence>
<dbReference type="EMBL" id="CAJJDP010000023">
    <property type="protein sequence ID" value="CAD8150067.1"/>
    <property type="molecule type" value="Genomic_DNA"/>
</dbReference>
<evidence type="ECO:0000313" key="2">
    <source>
        <dbReference type="Proteomes" id="UP000683925"/>
    </source>
</evidence>
<gene>
    <name evidence="1" type="ORF">POCTA_138.1.T0230146</name>
</gene>
<dbReference type="AlphaFoldDB" id="A0A8S1TDY7"/>
<sequence length="112" mass="13173">MKIIIYLNDLAIFDFNSNRREDETLQSRENDLLCFKQQNLEEENMGVLLILRLHQWLGTLTGKVIKTIKIGLNQQQLNCQMCIQQENQNQRSTDVFKGVIKTRELSFITQKT</sequence>
<proteinExistence type="predicted"/>
<dbReference type="Proteomes" id="UP000683925">
    <property type="component" value="Unassembled WGS sequence"/>
</dbReference>
<accession>A0A8S1TDY7</accession>
<comment type="caution">
    <text evidence="1">The sequence shown here is derived from an EMBL/GenBank/DDBJ whole genome shotgun (WGS) entry which is preliminary data.</text>
</comment>
<keyword evidence="2" id="KW-1185">Reference proteome</keyword>
<organism evidence="1 2">
    <name type="scientific">Paramecium octaurelia</name>
    <dbReference type="NCBI Taxonomy" id="43137"/>
    <lineage>
        <taxon>Eukaryota</taxon>
        <taxon>Sar</taxon>
        <taxon>Alveolata</taxon>
        <taxon>Ciliophora</taxon>
        <taxon>Intramacronucleata</taxon>
        <taxon>Oligohymenophorea</taxon>
        <taxon>Peniculida</taxon>
        <taxon>Parameciidae</taxon>
        <taxon>Paramecium</taxon>
    </lineage>
</organism>
<name>A0A8S1TDY7_PAROT</name>